<evidence type="ECO:0000256" key="1">
    <source>
        <dbReference type="ARBA" id="ARBA00022703"/>
    </source>
</evidence>
<dbReference type="FunCoup" id="R7V3X7">
    <property type="interactions" value="767"/>
</dbReference>
<dbReference type="PANTHER" id="PTHR12771:SF56">
    <property type="entry name" value="CED-12"/>
    <property type="match status" value="1"/>
</dbReference>
<dbReference type="SUPFAM" id="SSF48371">
    <property type="entry name" value="ARM repeat"/>
    <property type="match status" value="1"/>
</dbReference>
<name>R7V3X7_CAPTE</name>
<dbReference type="STRING" id="283909.R7V3X7"/>
<dbReference type="InterPro" id="IPR011993">
    <property type="entry name" value="PH-like_dom_sf"/>
</dbReference>
<dbReference type="EMBL" id="KB297016">
    <property type="protein sequence ID" value="ELU11056.1"/>
    <property type="molecule type" value="Genomic_DNA"/>
</dbReference>
<reference evidence="8" key="1">
    <citation type="submission" date="2012-12" db="EMBL/GenBank/DDBJ databases">
        <authorList>
            <person name="Hellsten U."/>
            <person name="Grimwood J."/>
            <person name="Chapman J.A."/>
            <person name="Shapiro H."/>
            <person name="Aerts A."/>
            <person name="Otillar R.P."/>
            <person name="Terry A.Y."/>
            <person name="Boore J.L."/>
            <person name="Simakov O."/>
            <person name="Marletaz F."/>
            <person name="Cho S.-J."/>
            <person name="Edsinger-Gonzales E."/>
            <person name="Havlak P."/>
            <person name="Kuo D.-H."/>
            <person name="Larsson T."/>
            <person name="Lv J."/>
            <person name="Arendt D."/>
            <person name="Savage R."/>
            <person name="Osoegawa K."/>
            <person name="de Jong P."/>
            <person name="Lindberg D.R."/>
            <person name="Seaver E.C."/>
            <person name="Weisblat D.A."/>
            <person name="Putnam N.H."/>
            <person name="Grigoriev I.V."/>
            <person name="Rokhsar D.S."/>
        </authorList>
    </citation>
    <scope>NUCLEOTIDE SEQUENCE</scope>
    <source>
        <strain evidence="8">I ESC-2004</strain>
    </source>
</reference>
<dbReference type="Pfam" id="PF11841">
    <property type="entry name" value="ELMO_ARM"/>
    <property type="match status" value="1"/>
</dbReference>
<evidence type="ECO:0000313" key="7">
    <source>
        <dbReference type="EnsemblMetazoa" id="CapteP228466"/>
    </source>
</evidence>
<dbReference type="InterPro" id="IPR011989">
    <property type="entry name" value="ARM-like"/>
</dbReference>
<dbReference type="OMA" id="CPHMKDL"/>
<dbReference type="InterPro" id="IPR024574">
    <property type="entry name" value="ELMO_ARM"/>
</dbReference>
<dbReference type="GO" id="GO:0006909">
    <property type="term" value="P:phagocytosis"/>
    <property type="evidence" value="ECO:0007669"/>
    <property type="project" value="UniProtKB-KW"/>
</dbReference>
<dbReference type="Gene3D" id="1.25.10.10">
    <property type="entry name" value="Leucine-rich Repeat Variant"/>
    <property type="match status" value="1"/>
</dbReference>
<dbReference type="InterPro" id="IPR006816">
    <property type="entry name" value="ELMO_dom"/>
</dbReference>
<dbReference type="AlphaFoldDB" id="R7V3X7"/>
<dbReference type="GO" id="GO:0007015">
    <property type="term" value="P:actin filament organization"/>
    <property type="evidence" value="ECO:0007669"/>
    <property type="project" value="TreeGrafter"/>
</dbReference>
<dbReference type="HOGENOM" id="CLU_023887_0_0_1"/>
<gene>
    <name evidence="6" type="ORF">CAPTEDRAFT_228466</name>
</gene>
<dbReference type="GO" id="GO:0005886">
    <property type="term" value="C:plasma membrane"/>
    <property type="evidence" value="ECO:0007669"/>
    <property type="project" value="TreeGrafter"/>
</dbReference>
<dbReference type="OrthoDB" id="28413at2759"/>
<dbReference type="InterPro" id="IPR050868">
    <property type="entry name" value="ELMO_domain-containing"/>
</dbReference>
<dbReference type="Gene3D" id="6.10.250.810">
    <property type="match status" value="1"/>
</dbReference>
<evidence type="ECO:0000256" key="2">
    <source>
        <dbReference type="ARBA" id="ARBA00022907"/>
    </source>
</evidence>
<keyword evidence="1" id="KW-0053">Apoptosis</keyword>
<dbReference type="GO" id="GO:0017124">
    <property type="term" value="F:SH3 domain binding"/>
    <property type="evidence" value="ECO:0007669"/>
    <property type="project" value="UniProtKB-KW"/>
</dbReference>
<proteinExistence type="predicted"/>
<dbReference type="Gene3D" id="2.30.29.30">
    <property type="entry name" value="Pleckstrin-homology domain (PH domain)/Phosphotyrosine-binding domain (PTB)"/>
    <property type="match status" value="1"/>
</dbReference>
<protein>
    <recommendedName>
        <fullName evidence="5">ELMO domain-containing protein</fullName>
    </recommendedName>
</protein>
<dbReference type="Pfam" id="PF04727">
    <property type="entry name" value="ELMO_CED12"/>
    <property type="match status" value="1"/>
</dbReference>
<sequence>MNVNSLKMYPTTSENIKRVAVTREGQHPHLLLLDQSKPLAAIISDLCSGWTLQNADDYALRAVEPSKFFITERNRVELQNGNILELCNSPALTAQAIYDEINSSHNLEDKISSLRLLSEYSGDQTFAQEFINKKGHLSLISMIEGKTYSGEALAHTLKAFVELMDHGIVSWDIVEPRFIQTVANSLSQSKKSTTTDATTLQSALEILESIVLNSSEKYSLVEQEVTPVNLVHHLQSSNTDIQKSAMALINALFLKAESARRKKIAENMQSKNIRNIILNNVMRPGASSSNPEMAHQLYVLQSLLLGQLEEKQNRAADLNDQQCMKDITDLRRIAFDSDGDMSPSPSKRHGHQKDYKKLGFQNLANPIEDFTTVPPGSLALDCMIYFAKMHGENYTKVVLENSCRADDHDLPFARASIELCNVLCDILKIGEPPSEEGQTYYPMFFTQERPFEEFYSNTIPTFNKTWREMRATAADFSKVLSVVKEQITRSLSDLPASFETFRNKLGKLTYSEITKIWELERYHHEESESQAKPIVELREEIRPEILELIKQQRLNFLVEGSLFNKKVGRSNNNKDHFWFCRLSPNHKVFYYGDVENENTSPSIEQLNNKLPVLDLREILTGQNCPHMSTSAQRKKAATQVSLAFSLKCEADNDCVNFIAPDEKTFQMWTDGINALLGNPMTSDLTTQEMDILLSMEIKLRILDIEGVNVPEDAPPIPPPPPNYDFAYRNI</sequence>
<reference evidence="6 8" key="2">
    <citation type="journal article" date="2013" name="Nature">
        <title>Insights into bilaterian evolution from three spiralian genomes.</title>
        <authorList>
            <person name="Simakov O."/>
            <person name="Marletaz F."/>
            <person name="Cho S.J."/>
            <person name="Edsinger-Gonzales E."/>
            <person name="Havlak P."/>
            <person name="Hellsten U."/>
            <person name="Kuo D.H."/>
            <person name="Larsson T."/>
            <person name="Lv J."/>
            <person name="Arendt D."/>
            <person name="Savage R."/>
            <person name="Osoegawa K."/>
            <person name="de Jong P."/>
            <person name="Grimwood J."/>
            <person name="Chapman J.A."/>
            <person name="Shapiro H."/>
            <person name="Aerts A."/>
            <person name="Otillar R.P."/>
            <person name="Terry A.Y."/>
            <person name="Boore J.L."/>
            <person name="Grigoriev I.V."/>
            <person name="Lindberg D.R."/>
            <person name="Seaver E.C."/>
            <person name="Weisblat D.A."/>
            <person name="Putnam N.H."/>
            <person name="Rokhsar D.S."/>
        </authorList>
    </citation>
    <scope>NUCLEOTIDE SEQUENCE</scope>
    <source>
        <strain evidence="6 8">I ESC-2004</strain>
    </source>
</reference>
<organism evidence="6">
    <name type="scientific">Capitella teleta</name>
    <name type="common">Polychaete worm</name>
    <dbReference type="NCBI Taxonomy" id="283909"/>
    <lineage>
        <taxon>Eukaryota</taxon>
        <taxon>Metazoa</taxon>
        <taxon>Spiralia</taxon>
        <taxon>Lophotrochozoa</taxon>
        <taxon>Annelida</taxon>
        <taxon>Polychaeta</taxon>
        <taxon>Sedentaria</taxon>
        <taxon>Scolecida</taxon>
        <taxon>Capitellidae</taxon>
        <taxon>Capitella</taxon>
    </lineage>
</organism>
<dbReference type="Pfam" id="PF16457">
    <property type="entry name" value="PH_12"/>
    <property type="match status" value="1"/>
</dbReference>
<evidence type="ECO:0000256" key="3">
    <source>
        <dbReference type="ARBA" id="ARBA00023036"/>
    </source>
</evidence>
<evidence type="ECO:0000256" key="4">
    <source>
        <dbReference type="ARBA" id="ARBA00024863"/>
    </source>
</evidence>
<dbReference type="Proteomes" id="UP000014760">
    <property type="component" value="Unassembled WGS sequence"/>
</dbReference>
<dbReference type="SUPFAM" id="SSF50729">
    <property type="entry name" value="PH domain-like"/>
    <property type="match status" value="1"/>
</dbReference>
<comment type="function">
    <text evidence="4">Involved in cytoskeletal rearrangements required for phagocytosis of apoptotic cells and cell motility. Acts in association with DOCK1 and CRK. Was initially proposed to be required in complex with DOCK1 to activate Rac Rho small GTPases. May enhance the guanine nucleotide exchange factor (GEF) activity of DOCK1.</text>
</comment>
<keyword evidence="8" id="KW-1185">Reference proteome</keyword>
<evidence type="ECO:0000313" key="8">
    <source>
        <dbReference type="Proteomes" id="UP000014760"/>
    </source>
</evidence>
<dbReference type="PROSITE" id="PS51335">
    <property type="entry name" value="ELMO"/>
    <property type="match status" value="1"/>
</dbReference>
<dbReference type="InterPro" id="IPR001849">
    <property type="entry name" value="PH_domain"/>
</dbReference>
<accession>R7V3X7</accession>
<reference evidence="7" key="3">
    <citation type="submission" date="2015-06" db="UniProtKB">
        <authorList>
            <consortium name="EnsemblMetazoa"/>
        </authorList>
    </citation>
    <scope>IDENTIFICATION</scope>
</reference>
<dbReference type="EMBL" id="AMQN01005865">
    <property type="status" value="NOT_ANNOTATED_CDS"/>
    <property type="molecule type" value="Genomic_DNA"/>
</dbReference>
<dbReference type="PANTHER" id="PTHR12771">
    <property type="entry name" value="ENGULFMENT AND CELL MOTILITY"/>
    <property type="match status" value="1"/>
</dbReference>
<dbReference type="InterPro" id="IPR016024">
    <property type="entry name" value="ARM-type_fold"/>
</dbReference>
<dbReference type="EMBL" id="AMQN01005866">
    <property type="status" value="NOT_ANNOTATED_CDS"/>
    <property type="molecule type" value="Genomic_DNA"/>
</dbReference>
<keyword evidence="3" id="KW-0729">SH3-binding</keyword>
<evidence type="ECO:0000259" key="5">
    <source>
        <dbReference type="PROSITE" id="PS51335"/>
    </source>
</evidence>
<keyword evidence="2" id="KW-0581">Phagocytosis</keyword>
<dbReference type="EnsemblMetazoa" id="CapteT228466">
    <property type="protein sequence ID" value="CapteP228466"/>
    <property type="gene ID" value="CapteG228466"/>
</dbReference>
<evidence type="ECO:0000313" key="6">
    <source>
        <dbReference type="EMBL" id="ELU11056.1"/>
    </source>
</evidence>
<dbReference type="GO" id="GO:0048870">
    <property type="term" value="P:cell motility"/>
    <property type="evidence" value="ECO:0007669"/>
    <property type="project" value="TreeGrafter"/>
</dbReference>
<feature type="domain" description="ELMO" evidence="5">
    <location>
        <begin position="322"/>
        <end position="491"/>
    </location>
</feature>
<dbReference type="GO" id="GO:0006915">
    <property type="term" value="P:apoptotic process"/>
    <property type="evidence" value="ECO:0007669"/>
    <property type="project" value="UniProtKB-KW"/>
</dbReference>